<keyword evidence="4 8" id="KW-0949">S-adenosyl-L-methionine</keyword>
<evidence type="ECO:0000256" key="4">
    <source>
        <dbReference type="ARBA" id="ARBA00022691"/>
    </source>
</evidence>
<evidence type="ECO:0000256" key="6">
    <source>
        <dbReference type="ARBA" id="ARBA00023125"/>
    </source>
</evidence>
<dbReference type="GO" id="GO:0003677">
    <property type="term" value="F:DNA binding"/>
    <property type="evidence" value="ECO:0007669"/>
    <property type="project" value="UniProtKB-KW"/>
</dbReference>
<dbReference type="InterPro" id="IPR002941">
    <property type="entry name" value="DNA_methylase_N4/N6"/>
</dbReference>
<dbReference type="KEGG" id="mesg:MLAUSG7_1097"/>
<dbReference type="GO" id="GO:0015667">
    <property type="term" value="F:site-specific DNA-methyltransferase (cytosine-N4-specific) activity"/>
    <property type="evidence" value="ECO:0007669"/>
    <property type="project" value="UniProtKB-EC"/>
</dbReference>
<dbReference type="Gene3D" id="3.40.50.150">
    <property type="entry name" value="Vaccinia Virus protein VP39"/>
    <property type="match status" value="1"/>
</dbReference>
<evidence type="ECO:0000256" key="5">
    <source>
        <dbReference type="ARBA" id="ARBA00022747"/>
    </source>
</evidence>
<keyword evidence="6" id="KW-0238">DNA-binding</keyword>
<dbReference type="AlphaFoldDB" id="A0A8D6PSE2"/>
<evidence type="ECO:0000313" key="11">
    <source>
        <dbReference type="Proteomes" id="UP000679213"/>
    </source>
</evidence>
<dbReference type="GO" id="GO:0008170">
    <property type="term" value="F:N-methyltransferase activity"/>
    <property type="evidence" value="ECO:0007669"/>
    <property type="project" value="InterPro"/>
</dbReference>
<gene>
    <name evidence="10" type="ORF">MLAUSG7_1097</name>
</gene>
<dbReference type="SUPFAM" id="SSF53335">
    <property type="entry name" value="S-adenosyl-L-methionine-dependent methyltransferases"/>
    <property type="match status" value="1"/>
</dbReference>
<dbReference type="REBASE" id="508963">
    <property type="entry name" value="M.MspSG7ORF1097P"/>
</dbReference>
<dbReference type="Proteomes" id="UP000679213">
    <property type="component" value="Chromosome I"/>
</dbReference>
<accession>A0A8D6PSE2</accession>
<dbReference type="PRINTS" id="PR00508">
    <property type="entry name" value="S21N4MTFRASE"/>
</dbReference>
<dbReference type="PROSITE" id="PS00093">
    <property type="entry name" value="N4_MTASE"/>
    <property type="match status" value="1"/>
</dbReference>
<comment type="catalytic activity">
    <reaction evidence="7 8">
        <text>a 2'-deoxycytidine in DNA + S-adenosyl-L-methionine = an N(4)-methyl-2'-deoxycytidine in DNA + S-adenosyl-L-homocysteine + H(+)</text>
        <dbReference type="Rhea" id="RHEA:16857"/>
        <dbReference type="Rhea" id="RHEA-COMP:11369"/>
        <dbReference type="Rhea" id="RHEA-COMP:13674"/>
        <dbReference type="ChEBI" id="CHEBI:15378"/>
        <dbReference type="ChEBI" id="CHEBI:57856"/>
        <dbReference type="ChEBI" id="CHEBI:59789"/>
        <dbReference type="ChEBI" id="CHEBI:85452"/>
        <dbReference type="ChEBI" id="CHEBI:137933"/>
        <dbReference type="EC" id="2.1.1.113"/>
    </reaction>
</comment>
<evidence type="ECO:0000259" key="9">
    <source>
        <dbReference type="Pfam" id="PF01555"/>
    </source>
</evidence>
<organism evidence="10 11">
    <name type="scientific">Methanocaldococcus lauensis</name>
    <dbReference type="NCBI Taxonomy" id="2546128"/>
    <lineage>
        <taxon>Archaea</taxon>
        <taxon>Methanobacteriati</taxon>
        <taxon>Methanobacteriota</taxon>
        <taxon>Methanomada group</taxon>
        <taxon>Methanococci</taxon>
        <taxon>Methanococcales</taxon>
        <taxon>Methanocaldococcaceae</taxon>
        <taxon>Methanocaldococcus</taxon>
    </lineage>
</organism>
<dbReference type="InterPro" id="IPR029063">
    <property type="entry name" value="SAM-dependent_MTases_sf"/>
</dbReference>
<keyword evidence="3 10" id="KW-0808">Transferase</keyword>
<feature type="domain" description="DNA methylase N-4/N-6" evidence="9">
    <location>
        <begin position="23"/>
        <end position="208"/>
    </location>
</feature>
<dbReference type="EC" id="2.1.1.113" evidence="8"/>
<dbReference type="EMBL" id="LR792632">
    <property type="protein sequence ID" value="CAB3289183.1"/>
    <property type="molecule type" value="Genomic_DNA"/>
</dbReference>
<reference evidence="10 11" key="1">
    <citation type="submission" date="2020-04" db="EMBL/GenBank/DDBJ databases">
        <authorList>
            <consortium name="Genoscope - CEA"/>
            <person name="William W."/>
        </authorList>
    </citation>
    <scope>NUCLEOTIDE SEQUENCE [LARGE SCALE GENOMIC DNA]</scope>
    <source>
        <strain evidence="10 11">SG7</strain>
    </source>
</reference>
<dbReference type="InterPro" id="IPR017985">
    <property type="entry name" value="MeTrfase_CN4_CS"/>
</dbReference>
<keyword evidence="11" id="KW-1185">Reference proteome</keyword>
<dbReference type="Pfam" id="PF01555">
    <property type="entry name" value="N6_N4_Mtase"/>
    <property type="match status" value="1"/>
</dbReference>
<protein>
    <recommendedName>
        <fullName evidence="8">Type II methyltransferase</fullName>
        <ecNumber evidence="8">2.1.1.113</ecNumber>
    </recommendedName>
    <alternativeName>
        <fullName evidence="8">N-4 cytosine-specific methyltransferase</fullName>
    </alternativeName>
</protein>
<keyword evidence="2 8" id="KW-0489">Methyltransferase</keyword>
<evidence type="ECO:0000256" key="8">
    <source>
        <dbReference type="RuleBase" id="RU362026"/>
    </source>
</evidence>
<proteinExistence type="inferred from homology"/>
<dbReference type="GO" id="GO:0009307">
    <property type="term" value="P:DNA restriction-modification system"/>
    <property type="evidence" value="ECO:0007669"/>
    <property type="project" value="UniProtKB-KW"/>
</dbReference>
<evidence type="ECO:0000256" key="7">
    <source>
        <dbReference type="ARBA" id="ARBA00049120"/>
    </source>
</evidence>
<evidence type="ECO:0000256" key="3">
    <source>
        <dbReference type="ARBA" id="ARBA00022679"/>
    </source>
</evidence>
<name>A0A8D6PSE2_9EURY</name>
<dbReference type="GO" id="GO:0032259">
    <property type="term" value="P:methylation"/>
    <property type="evidence" value="ECO:0007669"/>
    <property type="project" value="UniProtKB-KW"/>
</dbReference>
<evidence type="ECO:0000256" key="1">
    <source>
        <dbReference type="ARBA" id="ARBA00010203"/>
    </source>
</evidence>
<evidence type="ECO:0000313" key="10">
    <source>
        <dbReference type="EMBL" id="CAB3289183.1"/>
    </source>
</evidence>
<evidence type="ECO:0000256" key="2">
    <source>
        <dbReference type="ARBA" id="ARBA00022603"/>
    </source>
</evidence>
<dbReference type="InterPro" id="IPR001091">
    <property type="entry name" value="RM_Methyltransferase"/>
</dbReference>
<comment type="similarity">
    <text evidence="1">Belongs to the N(4)/N(6)-methyltransferase family. N(4) subfamily.</text>
</comment>
<sequence>MDVNKIYCMDCLEGMKELKDKSVDVVVTSPPYNIGIKYNKYSDNLSREDYLNWIEEVVKEIKRVLKDDGSFFINIGYTAKDPWIAFDVANVIRKHFKLQNTIHWIKSIAIQKEDVGNYPNIIGDIVVGHYKPINSDRYLSIMHEYIFHFTKNGDVKLDKLSIGVPYQDKSNIKRFGKNKDLRDRGNTWFIPYETIQYRDKDRPHPATFRFPFP</sequence>
<keyword evidence="5 8" id="KW-0680">Restriction system</keyword>